<keyword evidence="3" id="KW-0998">Cell outer membrane</keyword>
<proteinExistence type="inferred from homology"/>
<comment type="subcellular location">
    <subcellularLocation>
        <location evidence="1 4">Cell outer membrane</location>
    </subcellularLocation>
</comment>
<dbReference type="Pfam" id="PF07715">
    <property type="entry name" value="Plug"/>
    <property type="match status" value="1"/>
</dbReference>
<dbReference type="InterPro" id="IPR037066">
    <property type="entry name" value="Plug_dom_sf"/>
</dbReference>
<dbReference type="RefSeq" id="WP_119037550.1">
    <property type="nucleotide sequence ID" value="NZ_QXDC01000006.1"/>
</dbReference>
<feature type="signal peptide" evidence="6">
    <location>
        <begin position="1"/>
        <end position="23"/>
    </location>
</feature>
<keyword evidence="2 4" id="KW-0472">Membrane</keyword>
<comment type="caution">
    <text evidence="9">The sequence shown here is derived from an EMBL/GenBank/DDBJ whole genome shotgun (WGS) entry which is preliminary data.</text>
</comment>
<dbReference type="GO" id="GO:0009279">
    <property type="term" value="C:cell outer membrane"/>
    <property type="evidence" value="ECO:0007669"/>
    <property type="project" value="UniProtKB-SubCell"/>
</dbReference>
<evidence type="ECO:0000259" key="8">
    <source>
        <dbReference type="Pfam" id="PF07715"/>
    </source>
</evidence>
<evidence type="ECO:0000313" key="10">
    <source>
        <dbReference type="Proteomes" id="UP000266568"/>
    </source>
</evidence>
<dbReference type="InterPro" id="IPR012910">
    <property type="entry name" value="Plug_dom"/>
</dbReference>
<evidence type="ECO:0000256" key="5">
    <source>
        <dbReference type="SAM" id="MobiDB-lite"/>
    </source>
</evidence>
<name>A0A397NPK5_9SPHN</name>
<feature type="compositionally biased region" description="Low complexity" evidence="5">
    <location>
        <begin position="24"/>
        <end position="42"/>
    </location>
</feature>
<dbReference type="OrthoDB" id="5476657at2"/>
<feature type="domain" description="TonB-dependent receptor-like beta-barrel" evidence="7">
    <location>
        <begin position="479"/>
        <end position="1036"/>
    </location>
</feature>
<dbReference type="InterPro" id="IPR036942">
    <property type="entry name" value="Beta-barrel_TonB_sf"/>
</dbReference>
<reference evidence="9 10" key="1">
    <citation type="submission" date="2018-08" db="EMBL/GenBank/DDBJ databases">
        <title>Genomic Encyclopedia of Type Strains, Phase IV (KMG-IV): sequencing the most valuable type-strain genomes for metagenomic binning, comparative biology and taxonomic classification.</title>
        <authorList>
            <person name="Goeker M."/>
        </authorList>
    </citation>
    <scope>NUCLEOTIDE SEQUENCE [LARGE SCALE GENOMIC DNA]</scope>
    <source>
        <strain evidence="9 10">DSM 25527</strain>
    </source>
</reference>
<dbReference type="PANTHER" id="PTHR40980">
    <property type="entry name" value="PLUG DOMAIN-CONTAINING PROTEIN"/>
    <property type="match status" value="1"/>
</dbReference>
<evidence type="ECO:0000256" key="6">
    <source>
        <dbReference type="SAM" id="SignalP"/>
    </source>
</evidence>
<keyword evidence="10" id="KW-1185">Reference proteome</keyword>
<feature type="region of interest" description="Disordered" evidence="5">
    <location>
        <begin position="24"/>
        <end position="44"/>
    </location>
</feature>
<dbReference type="InterPro" id="IPR000531">
    <property type="entry name" value="Beta-barrel_TonB"/>
</dbReference>
<dbReference type="SUPFAM" id="SSF56935">
    <property type="entry name" value="Porins"/>
    <property type="match status" value="1"/>
</dbReference>
<keyword evidence="6" id="KW-0732">Signal</keyword>
<evidence type="ECO:0000313" key="9">
    <source>
        <dbReference type="EMBL" id="RIA35391.1"/>
    </source>
</evidence>
<evidence type="ECO:0000256" key="4">
    <source>
        <dbReference type="RuleBase" id="RU003357"/>
    </source>
</evidence>
<evidence type="ECO:0000256" key="2">
    <source>
        <dbReference type="ARBA" id="ARBA00023136"/>
    </source>
</evidence>
<dbReference type="InterPro" id="IPR010104">
    <property type="entry name" value="TonB_rcpt_bac"/>
</dbReference>
<gene>
    <name evidence="9" type="ORF">DFR49_4168</name>
</gene>
<dbReference type="Proteomes" id="UP000266568">
    <property type="component" value="Unassembled WGS sequence"/>
</dbReference>
<dbReference type="Gene3D" id="2.40.170.20">
    <property type="entry name" value="TonB-dependent receptor, beta-barrel domain"/>
    <property type="match status" value="1"/>
</dbReference>
<organism evidence="9 10">
    <name type="scientific">Hephaestia caeni</name>
    <dbReference type="NCBI Taxonomy" id="645617"/>
    <lineage>
        <taxon>Bacteria</taxon>
        <taxon>Pseudomonadati</taxon>
        <taxon>Pseudomonadota</taxon>
        <taxon>Alphaproteobacteria</taxon>
        <taxon>Sphingomonadales</taxon>
        <taxon>Sphingomonadaceae</taxon>
        <taxon>Hephaestia</taxon>
    </lineage>
</organism>
<feature type="domain" description="TonB-dependent receptor plug" evidence="8">
    <location>
        <begin position="68"/>
        <end position="159"/>
    </location>
</feature>
<accession>A0A397NPK5</accession>
<dbReference type="Gene3D" id="2.170.130.10">
    <property type="entry name" value="TonB-dependent receptor, plug domain"/>
    <property type="match status" value="1"/>
</dbReference>
<feature type="chain" id="PRO_5017199279" evidence="6">
    <location>
        <begin position="24"/>
        <end position="1072"/>
    </location>
</feature>
<dbReference type="PANTHER" id="PTHR40980:SF3">
    <property type="entry name" value="TONB-DEPENDENT RECEPTOR-LIKE BETA-BARREL DOMAIN-CONTAINING PROTEIN"/>
    <property type="match status" value="1"/>
</dbReference>
<dbReference type="AlphaFoldDB" id="A0A397NPK5"/>
<protein>
    <submittedName>
        <fullName evidence="9">TonB-dependent receptor</fullName>
    </submittedName>
</protein>
<dbReference type="EMBL" id="QXDC01000006">
    <property type="protein sequence ID" value="RIA35391.1"/>
    <property type="molecule type" value="Genomic_DNA"/>
</dbReference>
<keyword evidence="4" id="KW-0798">TonB box</keyword>
<evidence type="ECO:0000259" key="7">
    <source>
        <dbReference type="Pfam" id="PF00593"/>
    </source>
</evidence>
<evidence type="ECO:0000256" key="1">
    <source>
        <dbReference type="ARBA" id="ARBA00004442"/>
    </source>
</evidence>
<sequence length="1072" mass="116669">MTNKQGIVAALLATTAFATPAFAQSTNTQTAPEPPVAAATPTSIDDGQSDAIVVTGIRGSQEKSIDLKREATAIVDAISAEDIGKLPDVTIVDALQRISGVQIQRNAGEGATVNIRGLPQIVTLLNGEQYLSPGNLGTAQPNLNDIPAQLMNAVVVYKTTDLHNAVSGISGTIDLRTRRPFDLKDGFTVSGTGEYARGRDTKDNDYLFSGLASWRKGNFGILASGAYSKANLGNNYAGISGGPFGNNDWGGGGDNWISPHGYDTFHREVERDRLGLSGAVQWEIDPGITLTGEVFYTKLKEHNRAAGMNISNRWTGLGWTTPTQSSDAGVISHGNGGPWLDVDQYDLDAWWVNSFTVNRTTDSHTTDFNLQLDYDRGGPFSFSLRGIHGDADYLSMNGQVQGDLSNWRPGGHTFTLFRNAADPTRGTFYPADIAAMYPASQYTNGVVGSRGGRYVDPNPMGYGEDPQLHIDVSGRDIVWSGFDTPIAGGLGAGHGLADYMANKDSYTVAAYSSEGNQHNKSDLTAFRLDGSYDFEKAGGSLFGIFKRLDVGARASKRATQIVSFHLFSDFYGGNGASDPNGCAAQWKAIDVVMDNPQCSAGEMVPNAAFDPTQPESATNPATVFQGYTVNRPTKIDEHNNVYFLDDFGSVTKGFPGVWVVDPHDFDDELEFQKRVFGNAFPVIVPGSTYDVDFYEKNAYANAVIDSGRLHGNLGLKAIYTRIRVRQNQTGDTRAYGDTNLDVGDTFSTNSYWDWLPSVNLQYDVTNNLRLRASFAKTMIPLDLGNYGGGLQIFTADSQGPTPDNPNAAPLGVRQVTGASSSGNPYLKPWRSNNYDVAIEYYLGRASMFNVGLFKLDINSFVTTGTDKGSFPDQDGVIRREVPVSRPIQGKGGTLQGLEAGAKLAFSDVIPNAGFLRNFGIDANYTFSDSSQERRGLDGKKLPFQDNSKHQINFALWYQDSHFQARVAYNYRTPRLSGTFQPGTTLCTGAGDPDYCVPADQPAPVIPIFQDTSQYVDVNVTYNLNDNLALYANASNLFGEIEQYYFQFDKDSKQFHSRNEFEPRYSAGIRVKF</sequence>
<dbReference type="Pfam" id="PF00593">
    <property type="entry name" value="TonB_dep_Rec_b-barrel"/>
    <property type="match status" value="1"/>
</dbReference>
<comment type="similarity">
    <text evidence="4">Belongs to the TonB-dependent receptor family.</text>
</comment>
<evidence type="ECO:0000256" key="3">
    <source>
        <dbReference type="ARBA" id="ARBA00023237"/>
    </source>
</evidence>
<keyword evidence="9" id="KW-0675">Receptor</keyword>
<dbReference type="NCBIfam" id="TIGR01782">
    <property type="entry name" value="TonB-Xanth-Caul"/>
    <property type="match status" value="1"/>
</dbReference>